<evidence type="ECO:0000313" key="2">
    <source>
        <dbReference type="Proteomes" id="UP001596157"/>
    </source>
</evidence>
<evidence type="ECO:0000313" key="1">
    <source>
        <dbReference type="EMBL" id="MFC5289998.1"/>
    </source>
</evidence>
<dbReference type="RefSeq" id="WP_378249869.1">
    <property type="nucleotide sequence ID" value="NZ_JBHSKF010000014.1"/>
</dbReference>
<comment type="caution">
    <text evidence="1">The sequence shown here is derived from an EMBL/GenBank/DDBJ whole genome shotgun (WGS) entry which is preliminary data.</text>
</comment>
<organism evidence="1 2">
    <name type="scientific">Actinokineospora guangxiensis</name>
    <dbReference type="NCBI Taxonomy" id="1490288"/>
    <lineage>
        <taxon>Bacteria</taxon>
        <taxon>Bacillati</taxon>
        <taxon>Actinomycetota</taxon>
        <taxon>Actinomycetes</taxon>
        <taxon>Pseudonocardiales</taxon>
        <taxon>Pseudonocardiaceae</taxon>
        <taxon>Actinokineospora</taxon>
    </lineage>
</organism>
<dbReference type="EMBL" id="JBHSKF010000014">
    <property type="protein sequence ID" value="MFC5289998.1"/>
    <property type="molecule type" value="Genomic_DNA"/>
</dbReference>
<dbReference type="PANTHER" id="PTHR36454:SF1">
    <property type="entry name" value="DUF1015 DOMAIN-CONTAINING PROTEIN"/>
    <property type="match status" value="1"/>
</dbReference>
<dbReference type="Pfam" id="PF06245">
    <property type="entry name" value="DUF1015"/>
    <property type="match status" value="1"/>
</dbReference>
<gene>
    <name evidence="1" type="ORF">ACFPM7_23325</name>
</gene>
<accession>A0ABW0EUB3</accession>
<dbReference type="Proteomes" id="UP001596157">
    <property type="component" value="Unassembled WGS sequence"/>
</dbReference>
<proteinExistence type="predicted"/>
<protein>
    <submittedName>
        <fullName evidence="1">DUF1015 family protein</fullName>
    </submittedName>
</protein>
<name>A0ABW0EUB3_9PSEU</name>
<keyword evidence="2" id="KW-1185">Reference proteome</keyword>
<dbReference type="PANTHER" id="PTHR36454">
    <property type="entry name" value="LMO2823 PROTEIN"/>
    <property type="match status" value="1"/>
</dbReference>
<sequence length="366" mass="37989">MLSPIARGWVVRAEVPGPDVDEFADEPKVTAALARAGEGTLLAVQHPHRTPRALAAGLTLEQALPEARTALRTLTRRAYRPVSDVVAAYQVDGPDGSASGVLCMVDPKAVGSRFVRHSEDVYPGVVAERARVLTGLGCATSAALLVPVHGGDALTAAVTGAITGSPDVSTVDTSGRRHRLWLLESPELLAAASAAPLMVADGNHRVAAAERAGGLLAFVTAGPDLRIRAFHRALSGISPDALRAAWAHLDPRSAPEAMPPTRPGTLVAHLGPDRYAITLPGSGIDHAAVETMLERAGIDPAGPLVRPFPDGREPADADALLYLAPVPLADVLAVHAAGQRMPRKSTFFTPKPRSGLLLASLESAAG</sequence>
<dbReference type="InterPro" id="IPR008323">
    <property type="entry name" value="UCP033563"/>
</dbReference>
<reference evidence="2" key="1">
    <citation type="journal article" date="2019" name="Int. J. Syst. Evol. Microbiol.">
        <title>The Global Catalogue of Microorganisms (GCM) 10K type strain sequencing project: providing services to taxonomists for standard genome sequencing and annotation.</title>
        <authorList>
            <consortium name="The Broad Institute Genomics Platform"/>
            <consortium name="The Broad Institute Genome Sequencing Center for Infectious Disease"/>
            <person name="Wu L."/>
            <person name="Ma J."/>
        </authorList>
    </citation>
    <scope>NUCLEOTIDE SEQUENCE [LARGE SCALE GENOMIC DNA]</scope>
    <source>
        <strain evidence="2">CCUG 59778</strain>
    </source>
</reference>